<sequence>DLSAWMVAGTKYFWQFRPDTTDPCVGANSGIYYFVAEE</sequence>
<dbReference type="EMBL" id="BARV01040914">
    <property type="protein sequence ID" value="GAI46981.1"/>
    <property type="molecule type" value="Genomic_DNA"/>
</dbReference>
<evidence type="ECO:0000313" key="1">
    <source>
        <dbReference type="EMBL" id="GAI46981.1"/>
    </source>
</evidence>
<gene>
    <name evidence="1" type="ORF">S06H3_62167</name>
</gene>
<comment type="caution">
    <text evidence="1">The sequence shown here is derived from an EMBL/GenBank/DDBJ whole genome shotgun (WGS) entry which is preliminary data.</text>
</comment>
<accession>X1PWT0</accession>
<name>X1PWT0_9ZZZZ</name>
<reference evidence="1" key="1">
    <citation type="journal article" date="2014" name="Front. Microbiol.">
        <title>High frequency of phylogenetically diverse reductive dehalogenase-homologous genes in deep subseafloor sedimentary metagenomes.</title>
        <authorList>
            <person name="Kawai M."/>
            <person name="Futagami T."/>
            <person name="Toyoda A."/>
            <person name="Takaki Y."/>
            <person name="Nishi S."/>
            <person name="Hori S."/>
            <person name="Arai W."/>
            <person name="Tsubouchi T."/>
            <person name="Morono Y."/>
            <person name="Uchiyama I."/>
            <person name="Ito T."/>
            <person name="Fujiyama A."/>
            <person name="Inagaki F."/>
            <person name="Takami H."/>
        </authorList>
    </citation>
    <scope>NUCLEOTIDE SEQUENCE</scope>
    <source>
        <strain evidence="1">Expedition CK06-06</strain>
    </source>
</reference>
<organism evidence="1">
    <name type="scientific">marine sediment metagenome</name>
    <dbReference type="NCBI Taxonomy" id="412755"/>
    <lineage>
        <taxon>unclassified sequences</taxon>
        <taxon>metagenomes</taxon>
        <taxon>ecological metagenomes</taxon>
    </lineage>
</organism>
<protein>
    <submittedName>
        <fullName evidence="1">Uncharacterized protein</fullName>
    </submittedName>
</protein>
<feature type="non-terminal residue" evidence="1">
    <location>
        <position position="1"/>
    </location>
</feature>
<dbReference type="AlphaFoldDB" id="X1PWT0"/>
<proteinExistence type="predicted"/>